<dbReference type="InterPro" id="IPR001279">
    <property type="entry name" value="Metallo-B-lactamas"/>
</dbReference>
<keyword evidence="3" id="KW-1185">Reference proteome</keyword>
<feature type="domain" description="Metallo-beta-lactamase" evidence="1">
    <location>
        <begin position="10"/>
        <end position="60"/>
    </location>
</feature>
<evidence type="ECO:0000259" key="1">
    <source>
        <dbReference type="Pfam" id="PF00753"/>
    </source>
</evidence>
<name>A0A2S6HQM0_9FIRM</name>
<gene>
    <name evidence="2" type="ORF">BXY41_108101</name>
</gene>
<organism evidence="2 3">
    <name type="scientific">Lacrimispora xylanisolvens</name>
    <dbReference type="NCBI Taxonomy" id="384636"/>
    <lineage>
        <taxon>Bacteria</taxon>
        <taxon>Bacillati</taxon>
        <taxon>Bacillota</taxon>
        <taxon>Clostridia</taxon>
        <taxon>Lachnospirales</taxon>
        <taxon>Lachnospiraceae</taxon>
        <taxon>Lacrimispora</taxon>
    </lineage>
</organism>
<dbReference type="InterPro" id="IPR052533">
    <property type="entry name" value="WalJ/YycJ-like"/>
</dbReference>
<dbReference type="EMBL" id="PTJA01000008">
    <property type="protein sequence ID" value="PPK79876.1"/>
    <property type="molecule type" value="Genomic_DNA"/>
</dbReference>
<sequence length="222" mass="25285">MKLTCLGSGSAGNCYLLHNETECLVIEAGIPFKEVKKALDFNISKIVGVVVSHEHGDHAKYLHEYIKVGIPVMAPSMGHVTGELSAISKPFAVRTFPLVHDAPCSGFLIEHQEIGRLLFATDTEYIRYKFKSLNHIMIECNYSKDLLRESYYDGLQDRIKLTHMELDTCKDFIRVNENHDLRTVCLMHLSDRTSNETVFQKEVQELVECPVYMANKGLEYEL</sequence>
<dbReference type="Proteomes" id="UP000237749">
    <property type="component" value="Unassembled WGS sequence"/>
</dbReference>
<reference evidence="2 3" key="1">
    <citation type="submission" date="2018-02" db="EMBL/GenBank/DDBJ databases">
        <title>Genomic Encyclopedia of Archaeal and Bacterial Type Strains, Phase II (KMG-II): from individual species to whole genera.</title>
        <authorList>
            <person name="Goeker M."/>
        </authorList>
    </citation>
    <scope>NUCLEOTIDE SEQUENCE [LARGE SCALE GENOMIC DNA]</scope>
    <source>
        <strain evidence="2 3">DSM 3808</strain>
    </source>
</reference>
<dbReference type="RefSeq" id="WP_170072401.1">
    <property type="nucleotide sequence ID" value="NZ_PTJA01000008.1"/>
</dbReference>
<dbReference type="InterPro" id="IPR036866">
    <property type="entry name" value="RibonucZ/Hydroxyglut_hydro"/>
</dbReference>
<dbReference type="AlphaFoldDB" id="A0A2S6HQM0"/>
<evidence type="ECO:0000313" key="2">
    <source>
        <dbReference type="EMBL" id="PPK79876.1"/>
    </source>
</evidence>
<dbReference type="PANTHER" id="PTHR47619">
    <property type="entry name" value="METALLO-HYDROLASE YYCJ-RELATED"/>
    <property type="match status" value="1"/>
</dbReference>
<proteinExistence type="predicted"/>
<evidence type="ECO:0000313" key="3">
    <source>
        <dbReference type="Proteomes" id="UP000237749"/>
    </source>
</evidence>
<dbReference type="PANTHER" id="PTHR47619:SF1">
    <property type="entry name" value="EXODEOXYRIBONUCLEASE WALJ"/>
    <property type="match status" value="1"/>
</dbReference>
<protein>
    <submittedName>
        <fullName evidence="2">Phosphoribosyl 1,2-cyclic phosphodiesterase</fullName>
    </submittedName>
</protein>
<accession>A0A2S6HQM0</accession>
<dbReference type="Pfam" id="PF00753">
    <property type="entry name" value="Lactamase_B"/>
    <property type="match status" value="1"/>
</dbReference>
<dbReference type="SUPFAM" id="SSF56281">
    <property type="entry name" value="Metallo-hydrolase/oxidoreductase"/>
    <property type="match status" value="1"/>
</dbReference>
<comment type="caution">
    <text evidence="2">The sequence shown here is derived from an EMBL/GenBank/DDBJ whole genome shotgun (WGS) entry which is preliminary data.</text>
</comment>
<dbReference type="Gene3D" id="3.60.15.10">
    <property type="entry name" value="Ribonuclease Z/Hydroxyacylglutathione hydrolase-like"/>
    <property type="match status" value="2"/>
</dbReference>